<dbReference type="SUPFAM" id="SSF52172">
    <property type="entry name" value="CheY-like"/>
    <property type="match status" value="1"/>
</dbReference>
<feature type="region of interest" description="Disordered" evidence="9">
    <location>
        <begin position="347"/>
        <end position="381"/>
    </location>
</feature>
<evidence type="ECO:0000256" key="2">
    <source>
        <dbReference type="ARBA" id="ARBA00004236"/>
    </source>
</evidence>
<evidence type="ECO:0000256" key="9">
    <source>
        <dbReference type="SAM" id="MobiDB-lite"/>
    </source>
</evidence>
<dbReference type="CDD" id="cd00082">
    <property type="entry name" value="HisKA"/>
    <property type="match status" value="1"/>
</dbReference>
<proteinExistence type="predicted"/>
<feature type="region of interest" description="Disordered" evidence="9">
    <location>
        <begin position="1"/>
        <end position="69"/>
    </location>
</feature>
<keyword evidence="7" id="KW-0902">Two-component regulatory system</keyword>
<dbReference type="Pfam" id="PF00512">
    <property type="entry name" value="HisKA"/>
    <property type="match status" value="1"/>
</dbReference>
<evidence type="ECO:0000313" key="12">
    <source>
        <dbReference type="EMBL" id="MPY09354.1"/>
    </source>
</evidence>
<evidence type="ECO:0000259" key="10">
    <source>
        <dbReference type="PROSITE" id="PS50109"/>
    </source>
</evidence>
<dbReference type="Proteomes" id="UP000326464">
    <property type="component" value="Unassembled WGS sequence"/>
</dbReference>
<organism evidence="12 13">
    <name type="scientific">Arthrobacter bussei</name>
    <dbReference type="NCBI Taxonomy" id="2594179"/>
    <lineage>
        <taxon>Bacteria</taxon>
        <taxon>Bacillati</taxon>
        <taxon>Actinomycetota</taxon>
        <taxon>Actinomycetes</taxon>
        <taxon>Micrococcales</taxon>
        <taxon>Micrococcaceae</taxon>
        <taxon>Arthrobacter</taxon>
    </lineage>
</organism>
<evidence type="ECO:0000256" key="7">
    <source>
        <dbReference type="ARBA" id="ARBA00023012"/>
    </source>
</evidence>
<dbReference type="SMART" id="SM00388">
    <property type="entry name" value="HisKA"/>
    <property type="match status" value="1"/>
</dbReference>
<dbReference type="InterPro" id="IPR001789">
    <property type="entry name" value="Sig_transdc_resp-reg_receiver"/>
</dbReference>
<dbReference type="InterPro" id="IPR004358">
    <property type="entry name" value="Sig_transdc_His_kin-like_C"/>
</dbReference>
<feature type="domain" description="Response regulatory" evidence="11">
    <location>
        <begin position="102"/>
        <end position="218"/>
    </location>
</feature>
<comment type="subcellular location">
    <subcellularLocation>
        <location evidence="2">Cell membrane</location>
    </subcellularLocation>
</comment>
<sequence length="686" mass="71948">MWGTSSRSSRHATVCRPSSWPTRPASSVPDAAPCRRRTREPEGRPAAAAARSTPRAPRSPSGGRPVDLPAPARAAYIGGIAADAGEDIVAQDEAQGNRDAALAVVASSSPEDCDRLQGLLDAGGLRARTVTTAASLLDDILAHRPDILLVDLDIALDYAGALPDVVARHPQLAGLPVILLLPDGGVAQLPDGLAPYVSDVVFRPVAAEEVLHRSRSAIARRRRHQAQRASSARLREDMRRISARIRSTNDPVAMVDQFLPALGRSLGADRVTLQMFDDDRVAARSSTWNRGQGTDGIDTADDAPAMHDVDATEGRAADVAGPLRSDQEAALALALGLWEDTAAASFSAGPAATPRPGDIPAPGWLLQGSGEHTAPGPPAARTADRTLHGVVAALGEGDTPFGLLWVVRAETPLAWTGVEAALTQHVLGNLAHGLIQAQLISRQQEAVRKLRALNQAKSDFVGTVNHELRTPLASIAGYLEMIIDGVGGELPSEAQTMLQAVERNTTRLSLLIENISALNAREADASEHGPVDIVHLVSELTSRLVLEAANGGITVDCVLPETSVTVSGHRDQLSEALTIVLSNALKFTQTGGSVTVRLLDERDHGRAVVTVQDTGIGIPADDLPRLFDSFHRASNATLALPGAGVGLSLAKRTLEDHHGSITIESQLGVGTSVVVTLPLLGHAAVG</sequence>
<dbReference type="EMBL" id="VJXX01000001">
    <property type="protein sequence ID" value="MPY09354.1"/>
    <property type="molecule type" value="Genomic_DNA"/>
</dbReference>
<dbReference type="InterPro" id="IPR003594">
    <property type="entry name" value="HATPase_dom"/>
</dbReference>
<dbReference type="InterPro" id="IPR029016">
    <property type="entry name" value="GAF-like_dom_sf"/>
</dbReference>
<dbReference type="PRINTS" id="PR00344">
    <property type="entry name" value="BCTRLSENSOR"/>
</dbReference>
<keyword evidence="4 8" id="KW-0597">Phosphoprotein</keyword>
<name>A0A7X1TM62_9MICC</name>
<protein>
    <recommendedName>
        <fullName evidence="3">histidine kinase</fullName>
        <ecNumber evidence="3">2.7.13.3</ecNumber>
    </recommendedName>
</protein>
<dbReference type="InterPro" id="IPR036097">
    <property type="entry name" value="HisK_dim/P_sf"/>
</dbReference>
<evidence type="ECO:0000256" key="1">
    <source>
        <dbReference type="ARBA" id="ARBA00000085"/>
    </source>
</evidence>
<keyword evidence="6" id="KW-0418">Kinase</keyword>
<dbReference type="PANTHER" id="PTHR43711">
    <property type="entry name" value="TWO-COMPONENT HISTIDINE KINASE"/>
    <property type="match status" value="1"/>
</dbReference>
<dbReference type="Gene3D" id="1.10.287.130">
    <property type="match status" value="1"/>
</dbReference>
<evidence type="ECO:0000256" key="4">
    <source>
        <dbReference type="ARBA" id="ARBA00022553"/>
    </source>
</evidence>
<accession>A0A7X1TM62</accession>
<dbReference type="SUPFAM" id="SSF47384">
    <property type="entry name" value="Homodimeric domain of signal transducing histidine kinase"/>
    <property type="match status" value="1"/>
</dbReference>
<dbReference type="InterPro" id="IPR011006">
    <property type="entry name" value="CheY-like_superfamily"/>
</dbReference>
<gene>
    <name evidence="12" type="ORF">FNH21_01205</name>
</gene>
<evidence type="ECO:0000259" key="11">
    <source>
        <dbReference type="PROSITE" id="PS50110"/>
    </source>
</evidence>
<evidence type="ECO:0000256" key="8">
    <source>
        <dbReference type="PROSITE-ProRule" id="PRU00169"/>
    </source>
</evidence>
<dbReference type="SMART" id="SM00387">
    <property type="entry name" value="HATPase_c"/>
    <property type="match status" value="1"/>
</dbReference>
<feature type="compositionally biased region" description="Low complexity" evidence="9">
    <location>
        <begin position="44"/>
        <end position="69"/>
    </location>
</feature>
<feature type="modified residue" description="4-aspartylphosphate" evidence="8">
    <location>
        <position position="151"/>
    </location>
</feature>
<dbReference type="InterPro" id="IPR036890">
    <property type="entry name" value="HATPase_C_sf"/>
</dbReference>
<dbReference type="GO" id="GO:0005886">
    <property type="term" value="C:plasma membrane"/>
    <property type="evidence" value="ECO:0007669"/>
    <property type="project" value="UniProtKB-SubCell"/>
</dbReference>
<reference evidence="13" key="1">
    <citation type="submission" date="2019-07" db="EMBL/GenBank/DDBJ databases">
        <title>Arthrobacter KR32 sp. nov., isolated from mountain cheese made of cows milk.</title>
        <authorList>
            <person name="Flegler A."/>
        </authorList>
    </citation>
    <scope>NUCLEOTIDE SEQUENCE [LARGE SCALE GENOMIC DNA]</scope>
    <source>
        <strain evidence="13">KR32</strain>
    </source>
</reference>
<feature type="domain" description="Histidine kinase" evidence="10">
    <location>
        <begin position="463"/>
        <end position="681"/>
    </location>
</feature>
<dbReference type="Pfam" id="PF02518">
    <property type="entry name" value="HATPase_c"/>
    <property type="match status" value="1"/>
</dbReference>
<keyword evidence="13" id="KW-1185">Reference proteome</keyword>
<dbReference type="GO" id="GO:0000155">
    <property type="term" value="F:phosphorelay sensor kinase activity"/>
    <property type="evidence" value="ECO:0007669"/>
    <property type="project" value="InterPro"/>
</dbReference>
<evidence type="ECO:0000256" key="3">
    <source>
        <dbReference type="ARBA" id="ARBA00012438"/>
    </source>
</evidence>
<dbReference type="EC" id="2.7.13.3" evidence="3"/>
<comment type="catalytic activity">
    <reaction evidence="1">
        <text>ATP + protein L-histidine = ADP + protein N-phospho-L-histidine.</text>
        <dbReference type="EC" id="2.7.13.3"/>
    </reaction>
</comment>
<dbReference type="PROSITE" id="PS50109">
    <property type="entry name" value="HIS_KIN"/>
    <property type="match status" value="1"/>
</dbReference>
<keyword evidence="5" id="KW-0808">Transferase</keyword>
<dbReference type="AlphaFoldDB" id="A0A7X1TM62"/>
<evidence type="ECO:0000256" key="6">
    <source>
        <dbReference type="ARBA" id="ARBA00022777"/>
    </source>
</evidence>
<evidence type="ECO:0000313" key="13">
    <source>
        <dbReference type="Proteomes" id="UP000326464"/>
    </source>
</evidence>
<dbReference type="PROSITE" id="PS50110">
    <property type="entry name" value="RESPONSE_REGULATORY"/>
    <property type="match status" value="1"/>
</dbReference>
<dbReference type="SUPFAM" id="SSF55874">
    <property type="entry name" value="ATPase domain of HSP90 chaperone/DNA topoisomerase II/histidine kinase"/>
    <property type="match status" value="1"/>
</dbReference>
<dbReference type="InterPro" id="IPR050736">
    <property type="entry name" value="Sensor_HK_Regulatory"/>
</dbReference>
<evidence type="ECO:0000256" key="5">
    <source>
        <dbReference type="ARBA" id="ARBA00022679"/>
    </source>
</evidence>
<dbReference type="Gene3D" id="3.30.450.40">
    <property type="match status" value="1"/>
</dbReference>
<comment type="caution">
    <text evidence="12">The sequence shown here is derived from an EMBL/GenBank/DDBJ whole genome shotgun (WGS) entry which is preliminary data.</text>
</comment>
<dbReference type="InterPro" id="IPR005467">
    <property type="entry name" value="His_kinase_dom"/>
</dbReference>
<dbReference type="Gene3D" id="3.30.565.10">
    <property type="entry name" value="Histidine kinase-like ATPase, C-terminal domain"/>
    <property type="match status" value="1"/>
</dbReference>
<dbReference type="InterPro" id="IPR003661">
    <property type="entry name" value="HisK_dim/P_dom"/>
</dbReference>
<dbReference type="PANTHER" id="PTHR43711:SF1">
    <property type="entry name" value="HISTIDINE KINASE 1"/>
    <property type="match status" value="1"/>
</dbReference>
<dbReference type="OrthoDB" id="9757990at2"/>
<dbReference type="Gene3D" id="3.40.50.2300">
    <property type="match status" value="1"/>
</dbReference>